<dbReference type="InterPro" id="IPR015943">
    <property type="entry name" value="WD40/YVTN_repeat-like_dom_sf"/>
</dbReference>
<dbReference type="Gene3D" id="2.130.10.10">
    <property type="entry name" value="YVTN repeat-like/Quinoprotein amine dehydrogenase"/>
    <property type="match status" value="1"/>
</dbReference>
<protein>
    <recommendedName>
        <fullName evidence="4">WD40 repeat protein</fullName>
    </recommendedName>
</protein>
<accession>A0ABP5PDV4</accession>
<comment type="caution">
    <text evidence="2">The sequence shown here is derived from an EMBL/GenBank/DDBJ whole genome shotgun (WGS) entry which is preliminary data.</text>
</comment>
<dbReference type="InterPro" id="IPR011044">
    <property type="entry name" value="Quino_amine_DH_bsu"/>
</dbReference>
<organism evidence="2 3">
    <name type="scientific">Nonomuraea monospora</name>
    <dbReference type="NCBI Taxonomy" id="568818"/>
    <lineage>
        <taxon>Bacteria</taxon>
        <taxon>Bacillati</taxon>
        <taxon>Actinomycetota</taxon>
        <taxon>Actinomycetes</taxon>
        <taxon>Streptosporangiales</taxon>
        <taxon>Streptosporangiaceae</taxon>
        <taxon>Nonomuraea</taxon>
    </lineage>
</organism>
<keyword evidence="3" id="KW-1185">Reference proteome</keyword>
<evidence type="ECO:0000313" key="2">
    <source>
        <dbReference type="EMBL" id="GAA2209794.1"/>
    </source>
</evidence>
<keyword evidence="1" id="KW-0472">Membrane</keyword>
<keyword evidence="1" id="KW-1133">Transmembrane helix</keyword>
<dbReference type="RefSeq" id="WP_344479642.1">
    <property type="nucleotide sequence ID" value="NZ_BAAAQX010000013.1"/>
</dbReference>
<keyword evidence="1" id="KW-0812">Transmembrane</keyword>
<evidence type="ECO:0000313" key="3">
    <source>
        <dbReference type="Proteomes" id="UP001499843"/>
    </source>
</evidence>
<dbReference type="EMBL" id="BAAAQX010000013">
    <property type="protein sequence ID" value="GAA2209794.1"/>
    <property type="molecule type" value="Genomic_DNA"/>
</dbReference>
<gene>
    <name evidence="2" type="ORF">GCM10009850_052530</name>
</gene>
<reference evidence="3" key="1">
    <citation type="journal article" date="2019" name="Int. J. Syst. Evol. Microbiol.">
        <title>The Global Catalogue of Microorganisms (GCM) 10K type strain sequencing project: providing services to taxonomists for standard genome sequencing and annotation.</title>
        <authorList>
            <consortium name="The Broad Institute Genomics Platform"/>
            <consortium name="The Broad Institute Genome Sequencing Center for Infectious Disease"/>
            <person name="Wu L."/>
            <person name="Ma J."/>
        </authorList>
    </citation>
    <scope>NUCLEOTIDE SEQUENCE [LARGE SCALE GENOMIC DNA]</scope>
    <source>
        <strain evidence="3">JCM 16114</strain>
    </source>
</reference>
<dbReference type="SUPFAM" id="SSF50969">
    <property type="entry name" value="YVTN repeat-like/Quinoprotein amine dehydrogenase"/>
    <property type="match status" value="1"/>
</dbReference>
<feature type="transmembrane region" description="Helical" evidence="1">
    <location>
        <begin position="33"/>
        <end position="54"/>
    </location>
</feature>
<sequence>MSRFSDELRLLADQAPDVDLAERAVRGARRRRAGAAFGSAAATLAALVLGVSVLTASPGGDTISGTMTDVLPEHGLDRAAYAYYDFCGRQWDPRENTRTFAGQECTQWRLVTSGGQRFRMPEAVSVYAEQSAGNYMNTGAPVAISSDGRKVAYYRESDQRFAVRDLADGSVLLSPQRIPRETMVKASGVLLRLSPDGRFLLLNGSGVPNVVVDMLTAQVTEVPDGWYPVRVGAGGGPVVVLDESRRVGRLEGGQVSVVSPAGDETRSYGEPSADGRVVPFLDGATSGMNSEPHDTIATMDLTSGKVLTSARFRDAPKGFSVSRIGGWISGTEVMVTGEPPSARGEGGTPTLGETTYAVDVNSGRVRKLASYTYRAWAGDLVLPGF</sequence>
<evidence type="ECO:0008006" key="4">
    <source>
        <dbReference type="Google" id="ProtNLM"/>
    </source>
</evidence>
<proteinExistence type="predicted"/>
<name>A0ABP5PDV4_9ACTN</name>
<evidence type="ECO:0000256" key="1">
    <source>
        <dbReference type="SAM" id="Phobius"/>
    </source>
</evidence>
<dbReference type="Proteomes" id="UP001499843">
    <property type="component" value="Unassembled WGS sequence"/>
</dbReference>